<feature type="non-terminal residue" evidence="1">
    <location>
        <position position="1"/>
    </location>
</feature>
<proteinExistence type="predicted"/>
<organism evidence="1 2">
    <name type="scientific">Colletotrichum paranaense</name>
    <dbReference type="NCBI Taxonomy" id="1914294"/>
    <lineage>
        <taxon>Eukaryota</taxon>
        <taxon>Fungi</taxon>
        <taxon>Dikarya</taxon>
        <taxon>Ascomycota</taxon>
        <taxon>Pezizomycotina</taxon>
        <taxon>Sordariomycetes</taxon>
        <taxon>Hypocreomycetidae</taxon>
        <taxon>Glomerellales</taxon>
        <taxon>Glomerellaceae</taxon>
        <taxon>Colletotrichum</taxon>
        <taxon>Colletotrichum acutatum species complex</taxon>
    </lineage>
</organism>
<comment type="caution">
    <text evidence="1">The sequence shown here is derived from an EMBL/GenBank/DDBJ whole genome shotgun (WGS) entry which is preliminary data.</text>
</comment>
<dbReference type="Proteomes" id="UP001241169">
    <property type="component" value="Unassembled WGS sequence"/>
</dbReference>
<keyword evidence="2" id="KW-1185">Reference proteome</keyword>
<name>A0ABQ9SUL1_9PEZI</name>
<accession>A0ABQ9SUL1</accession>
<dbReference type="RefSeq" id="XP_060352315.1">
    <property type="nucleotide sequence ID" value="XM_060488109.1"/>
</dbReference>
<protein>
    <submittedName>
        <fullName evidence="1">Uncharacterized protein</fullName>
    </submittedName>
</protein>
<evidence type="ECO:0000313" key="1">
    <source>
        <dbReference type="EMBL" id="KAK1543190.1"/>
    </source>
</evidence>
<reference evidence="1 2" key="1">
    <citation type="submission" date="2016-10" db="EMBL/GenBank/DDBJ databases">
        <title>The genome sequence of Colletotrichum fioriniae PJ7.</title>
        <authorList>
            <person name="Baroncelli R."/>
        </authorList>
    </citation>
    <scope>NUCLEOTIDE SEQUENCE [LARGE SCALE GENOMIC DNA]</scope>
    <source>
        <strain evidence="1 2">IMI 384185</strain>
    </source>
</reference>
<dbReference type="EMBL" id="MOPA01000003">
    <property type="protein sequence ID" value="KAK1543190.1"/>
    <property type="molecule type" value="Genomic_DNA"/>
</dbReference>
<gene>
    <name evidence="1" type="ORF">CPAR01_03823</name>
</gene>
<sequence>FRLSPFFADLSGGPKSSNDEGTRSILQRPVPCDYDAGSVVDRRRPKFCLRPCAVAHTLQRRRLANPRRCPNHKIFRETNMARMHQPQMPNEAYGYGYGGMHDTTSQLMFCPVLCGRLIDIDHQSPAWLQISESGRQTVIRGDEPNA</sequence>
<evidence type="ECO:0000313" key="2">
    <source>
        <dbReference type="Proteomes" id="UP001241169"/>
    </source>
</evidence>
<dbReference type="GeneID" id="85372008"/>